<organism evidence="1">
    <name type="scientific">Arundo donax</name>
    <name type="common">Giant reed</name>
    <name type="synonym">Donax arundinaceus</name>
    <dbReference type="NCBI Taxonomy" id="35708"/>
    <lineage>
        <taxon>Eukaryota</taxon>
        <taxon>Viridiplantae</taxon>
        <taxon>Streptophyta</taxon>
        <taxon>Embryophyta</taxon>
        <taxon>Tracheophyta</taxon>
        <taxon>Spermatophyta</taxon>
        <taxon>Magnoliopsida</taxon>
        <taxon>Liliopsida</taxon>
        <taxon>Poales</taxon>
        <taxon>Poaceae</taxon>
        <taxon>PACMAD clade</taxon>
        <taxon>Arundinoideae</taxon>
        <taxon>Arundineae</taxon>
        <taxon>Arundo</taxon>
    </lineage>
</organism>
<accession>A0A0A9RTN0</accession>
<dbReference type="EMBL" id="GBRH01194533">
    <property type="protein sequence ID" value="JAE03363.1"/>
    <property type="molecule type" value="Transcribed_RNA"/>
</dbReference>
<name>A0A0A9RTN0_ARUDO</name>
<reference evidence="1" key="2">
    <citation type="journal article" date="2015" name="Data Brief">
        <title>Shoot transcriptome of the giant reed, Arundo donax.</title>
        <authorList>
            <person name="Barrero R.A."/>
            <person name="Guerrero F.D."/>
            <person name="Moolhuijzen P."/>
            <person name="Goolsby J.A."/>
            <person name="Tidwell J."/>
            <person name="Bellgard S.E."/>
            <person name="Bellgard M.I."/>
        </authorList>
    </citation>
    <scope>NUCLEOTIDE SEQUENCE</scope>
    <source>
        <tissue evidence="1">Shoot tissue taken approximately 20 cm above the soil surface</tissue>
    </source>
</reference>
<dbReference type="AlphaFoldDB" id="A0A0A9RTN0"/>
<proteinExistence type="predicted"/>
<evidence type="ECO:0000313" key="1">
    <source>
        <dbReference type="EMBL" id="JAE03363.1"/>
    </source>
</evidence>
<protein>
    <submittedName>
        <fullName evidence="1">Uncharacterized protein</fullName>
    </submittedName>
</protein>
<sequence>MFRFPVYLCSNGFYTVLVCPRWL</sequence>
<reference evidence="1" key="1">
    <citation type="submission" date="2014-09" db="EMBL/GenBank/DDBJ databases">
        <authorList>
            <person name="Magalhaes I.L.F."/>
            <person name="Oliveira U."/>
            <person name="Santos F.R."/>
            <person name="Vidigal T.H.D.A."/>
            <person name="Brescovit A.D."/>
            <person name="Santos A.J."/>
        </authorList>
    </citation>
    <scope>NUCLEOTIDE SEQUENCE</scope>
    <source>
        <tissue evidence="1">Shoot tissue taken approximately 20 cm above the soil surface</tissue>
    </source>
</reference>